<dbReference type="PROSITE" id="PS50943">
    <property type="entry name" value="HTH_CROC1"/>
    <property type="match status" value="1"/>
</dbReference>
<proteinExistence type="predicted"/>
<dbReference type="GO" id="GO:0003677">
    <property type="term" value="F:DNA binding"/>
    <property type="evidence" value="ECO:0007669"/>
    <property type="project" value="InterPro"/>
</dbReference>
<name>A0AAU7ZZZ3_9BURK</name>
<feature type="domain" description="HTH cro/C1-type" evidence="1">
    <location>
        <begin position="6"/>
        <end position="46"/>
    </location>
</feature>
<organism evidence="2">
    <name type="scientific">Polynucleobacter sp. UK-FUSCHL-C3</name>
    <dbReference type="NCBI Taxonomy" id="2955208"/>
    <lineage>
        <taxon>Bacteria</taxon>
        <taxon>Pseudomonadati</taxon>
        <taxon>Pseudomonadota</taxon>
        <taxon>Betaproteobacteria</taxon>
        <taxon>Burkholderiales</taxon>
        <taxon>Burkholderiaceae</taxon>
        <taxon>Polynucleobacter</taxon>
    </lineage>
</organism>
<dbReference type="InterPro" id="IPR010982">
    <property type="entry name" value="Lambda_DNA-bd_dom_sf"/>
</dbReference>
<dbReference type="RefSeq" id="WP_353437923.1">
    <property type="nucleotide sequence ID" value="NZ_CP099959.1"/>
</dbReference>
<sequence length="109" mass="12208">MNYLQIKKWRNQIEISQAKAAELLGVDLNTYISWESGEQPISQSVANACSNLNTRYSGTGGQHKLLIANIDKYKRAYKVYFGNEPTGKHLVPAEWLTSGFKAIDFSPAL</sequence>
<dbReference type="Gene3D" id="1.10.260.40">
    <property type="entry name" value="lambda repressor-like DNA-binding domains"/>
    <property type="match status" value="1"/>
</dbReference>
<dbReference type="Pfam" id="PF01381">
    <property type="entry name" value="HTH_3"/>
    <property type="match status" value="1"/>
</dbReference>
<evidence type="ECO:0000259" key="1">
    <source>
        <dbReference type="PROSITE" id="PS50943"/>
    </source>
</evidence>
<dbReference type="SUPFAM" id="SSF47413">
    <property type="entry name" value="lambda repressor-like DNA-binding domains"/>
    <property type="match status" value="1"/>
</dbReference>
<protein>
    <submittedName>
        <fullName evidence="2">Helix-turn-helix transcriptional regulator</fullName>
    </submittedName>
</protein>
<dbReference type="EMBL" id="CP099959">
    <property type="protein sequence ID" value="XCC56922.1"/>
    <property type="molecule type" value="Genomic_DNA"/>
</dbReference>
<reference evidence="2" key="1">
    <citation type="submission" date="2022-06" db="EMBL/GenBank/DDBJ databases">
        <title>New Polynucleobacter species.</title>
        <authorList>
            <person name="Hahn M.W."/>
        </authorList>
    </citation>
    <scope>NUCLEOTIDE SEQUENCE</scope>
    <source>
        <strain evidence="2">UK-FUSCHL-C3</strain>
    </source>
</reference>
<dbReference type="SMART" id="SM00530">
    <property type="entry name" value="HTH_XRE"/>
    <property type="match status" value="1"/>
</dbReference>
<dbReference type="InterPro" id="IPR001387">
    <property type="entry name" value="Cro/C1-type_HTH"/>
</dbReference>
<gene>
    <name evidence="2" type="ORF">NKE59_05300</name>
</gene>
<dbReference type="CDD" id="cd00093">
    <property type="entry name" value="HTH_XRE"/>
    <property type="match status" value="1"/>
</dbReference>
<evidence type="ECO:0000313" key="2">
    <source>
        <dbReference type="EMBL" id="XCC56922.1"/>
    </source>
</evidence>
<dbReference type="AlphaFoldDB" id="A0AAU7ZZZ3"/>
<accession>A0AAU7ZZZ3</accession>